<dbReference type="AlphaFoldDB" id="L1I9K8"/>
<reference evidence="3 5" key="1">
    <citation type="journal article" date="2012" name="Nature">
        <title>Algal genomes reveal evolutionary mosaicism and the fate of nucleomorphs.</title>
        <authorList>
            <consortium name="DOE Joint Genome Institute"/>
            <person name="Curtis B.A."/>
            <person name="Tanifuji G."/>
            <person name="Burki F."/>
            <person name="Gruber A."/>
            <person name="Irimia M."/>
            <person name="Maruyama S."/>
            <person name="Arias M.C."/>
            <person name="Ball S.G."/>
            <person name="Gile G.H."/>
            <person name="Hirakawa Y."/>
            <person name="Hopkins J.F."/>
            <person name="Kuo A."/>
            <person name="Rensing S.A."/>
            <person name="Schmutz J."/>
            <person name="Symeonidi A."/>
            <person name="Elias M."/>
            <person name="Eveleigh R.J."/>
            <person name="Herman E.K."/>
            <person name="Klute M.J."/>
            <person name="Nakayama T."/>
            <person name="Obornik M."/>
            <person name="Reyes-Prieto A."/>
            <person name="Armbrust E.V."/>
            <person name="Aves S.J."/>
            <person name="Beiko R.G."/>
            <person name="Coutinho P."/>
            <person name="Dacks J.B."/>
            <person name="Durnford D.G."/>
            <person name="Fast N.M."/>
            <person name="Green B.R."/>
            <person name="Grisdale C.J."/>
            <person name="Hempel F."/>
            <person name="Henrissat B."/>
            <person name="Hoppner M.P."/>
            <person name="Ishida K."/>
            <person name="Kim E."/>
            <person name="Koreny L."/>
            <person name="Kroth P.G."/>
            <person name="Liu Y."/>
            <person name="Malik S.B."/>
            <person name="Maier U.G."/>
            <person name="McRose D."/>
            <person name="Mock T."/>
            <person name="Neilson J.A."/>
            <person name="Onodera N.T."/>
            <person name="Poole A.M."/>
            <person name="Pritham E.J."/>
            <person name="Richards T.A."/>
            <person name="Rocap G."/>
            <person name="Roy S.W."/>
            <person name="Sarai C."/>
            <person name="Schaack S."/>
            <person name="Shirato S."/>
            <person name="Slamovits C.H."/>
            <person name="Spencer D.F."/>
            <person name="Suzuki S."/>
            <person name="Worden A.Z."/>
            <person name="Zauner S."/>
            <person name="Barry K."/>
            <person name="Bell C."/>
            <person name="Bharti A.K."/>
            <person name="Crow J.A."/>
            <person name="Grimwood J."/>
            <person name="Kramer R."/>
            <person name="Lindquist E."/>
            <person name="Lucas S."/>
            <person name="Salamov A."/>
            <person name="McFadden G.I."/>
            <person name="Lane C.E."/>
            <person name="Keeling P.J."/>
            <person name="Gray M.W."/>
            <person name="Grigoriev I.V."/>
            <person name="Archibald J.M."/>
        </authorList>
    </citation>
    <scope>NUCLEOTIDE SEQUENCE</scope>
    <source>
        <strain evidence="3 5">CCMP2712</strain>
    </source>
</reference>
<dbReference type="SUPFAM" id="SSF54909">
    <property type="entry name" value="Dimeric alpha+beta barrel"/>
    <property type="match status" value="2"/>
</dbReference>
<feature type="signal peptide" evidence="1">
    <location>
        <begin position="1"/>
        <end position="16"/>
    </location>
</feature>
<evidence type="ECO:0000259" key="2">
    <source>
        <dbReference type="PROSITE" id="PS51725"/>
    </source>
</evidence>
<dbReference type="Pfam" id="PF03992">
    <property type="entry name" value="ABM"/>
    <property type="match status" value="1"/>
</dbReference>
<protein>
    <recommendedName>
        <fullName evidence="2">ABM domain-containing protein</fullName>
    </recommendedName>
</protein>
<keyword evidence="5" id="KW-1185">Reference proteome</keyword>
<dbReference type="InterPro" id="IPR050404">
    <property type="entry name" value="Heme-degrading_MO"/>
</dbReference>
<evidence type="ECO:0000313" key="4">
    <source>
        <dbReference type="EnsemblProtists" id="EKX32594"/>
    </source>
</evidence>
<dbReference type="PaxDb" id="55529-EKX32594"/>
<feature type="domain" description="ABM" evidence="2">
    <location>
        <begin position="73"/>
        <end position="174"/>
    </location>
</feature>
<evidence type="ECO:0000313" key="3">
    <source>
        <dbReference type="EMBL" id="EKX32594.1"/>
    </source>
</evidence>
<evidence type="ECO:0000256" key="1">
    <source>
        <dbReference type="SAM" id="SignalP"/>
    </source>
</evidence>
<keyword evidence="1" id="KW-0732">Signal</keyword>
<dbReference type="EMBL" id="JH993181">
    <property type="protein sequence ID" value="EKX32594.1"/>
    <property type="molecule type" value="Genomic_DNA"/>
</dbReference>
<dbReference type="KEGG" id="gtt:GUITHDRAFT_166669"/>
<evidence type="ECO:0000313" key="5">
    <source>
        <dbReference type="Proteomes" id="UP000011087"/>
    </source>
</evidence>
<sequence>MLRAAVWMAMLEVAFTYNLPSSLFFRRQVLTKCNLAHMPLHRHFRPRLTPAMSQSISTERQGVGTATRERERYVVFNRFQTRDGAGAKFEKRWADRKSSLKQMEGFRLFSLLRRIDDDASDSKGYPEDFQDYMSMTVWENKENFDSWRKGYAFKEAHGGGSLGGFLSAMIGSMMVLRTSPTPAMWDGLFPKASTKQLAALALQGRDEHGKVVADGKAKIPTDCFMTMDFYQLKDQSDDKFEQLWSQISPQLQEDDRCLASILLRRAGSKATRPDDAFTYASCSFWPSEAVWKEWKESEGRPLLSSLEEQISSSAAVENRFTSRWEGTLLLSAPNGI</sequence>
<accession>L1I9K8</accession>
<dbReference type="PANTHER" id="PTHR34474">
    <property type="entry name" value="SIGNAL TRANSDUCTION PROTEIN TRAP"/>
    <property type="match status" value="1"/>
</dbReference>
<dbReference type="eggNOG" id="ENOG502RZAF">
    <property type="taxonomic scope" value="Eukaryota"/>
</dbReference>
<dbReference type="RefSeq" id="XP_005819574.1">
    <property type="nucleotide sequence ID" value="XM_005819517.1"/>
</dbReference>
<dbReference type="OMA" id="FRFFTLM"/>
<dbReference type="InterPro" id="IPR007138">
    <property type="entry name" value="ABM_dom"/>
</dbReference>
<dbReference type="OrthoDB" id="427604at2759"/>
<dbReference type="Proteomes" id="UP000011087">
    <property type="component" value="Unassembled WGS sequence"/>
</dbReference>
<reference evidence="4" key="3">
    <citation type="submission" date="2016-03" db="UniProtKB">
        <authorList>
            <consortium name="EnsemblProtists"/>
        </authorList>
    </citation>
    <scope>IDENTIFICATION</scope>
</reference>
<proteinExistence type="predicted"/>
<dbReference type="InterPro" id="IPR011008">
    <property type="entry name" value="Dimeric_a/b-barrel"/>
</dbReference>
<name>L1I9K8_GUITC</name>
<dbReference type="PROSITE" id="PS51725">
    <property type="entry name" value="ABM"/>
    <property type="match status" value="1"/>
</dbReference>
<feature type="chain" id="PRO_5008769772" description="ABM domain-containing protein" evidence="1">
    <location>
        <begin position="17"/>
        <end position="336"/>
    </location>
</feature>
<reference evidence="5" key="2">
    <citation type="submission" date="2012-11" db="EMBL/GenBank/DDBJ databases">
        <authorList>
            <person name="Kuo A."/>
            <person name="Curtis B.A."/>
            <person name="Tanifuji G."/>
            <person name="Burki F."/>
            <person name="Gruber A."/>
            <person name="Irimia M."/>
            <person name="Maruyama S."/>
            <person name="Arias M.C."/>
            <person name="Ball S.G."/>
            <person name="Gile G.H."/>
            <person name="Hirakawa Y."/>
            <person name="Hopkins J.F."/>
            <person name="Rensing S.A."/>
            <person name="Schmutz J."/>
            <person name="Symeonidi A."/>
            <person name="Elias M."/>
            <person name="Eveleigh R.J."/>
            <person name="Herman E.K."/>
            <person name="Klute M.J."/>
            <person name="Nakayama T."/>
            <person name="Obornik M."/>
            <person name="Reyes-Prieto A."/>
            <person name="Armbrust E.V."/>
            <person name="Aves S.J."/>
            <person name="Beiko R.G."/>
            <person name="Coutinho P."/>
            <person name="Dacks J.B."/>
            <person name="Durnford D.G."/>
            <person name="Fast N.M."/>
            <person name="Green B.R."/>
            <person name="Grisdale C."/>
            <person name="Hempe F."/>
            <person name="Henrissat B."/>
            <person name="Hoppner M.P."/>
            <person name="Ishida K.-I."/>
            <person name="Kim E."/>
            <person name="Koreny L."/>
            <person name="Kroth P.G."/>
            <person name="Liu Y."/>
            <person name="Malik S.-B."/>
            <person name="Maier U.G."/>
            <person name="McRose D."/>
            <person name="Mock T."/>
            <person name="Neilson J.A."/>
            <person name="Onodera N.T."/>
            <person name="Poole A.M."/>
            <person name="Pritham E.J."/>
            <person name="Richards T.A."/>
            <person name="Rocap G."/>
            <person name="Roy S.W."/>
            <person name="Sarai C."/>
            <person name="Schaack S."/>
            <person name="Shirato S."/>
            <person name="Slamovits C.H."/>
            <person name="Spencer D.F."/>
            <person name="Suzuki S."/>
            <person name="Worden A.Z."/>
            <person name="Zauner S."/>
            <person name="Barry K."/>
            <person name="Bell C."/>
            <person name="Bharti A.K."/>
            <person name="Crow J.A."/>
            <person name="Grimwood J."/>
            <person name="Kramer R."/>
            <person name="Lindquist E."/>
            <person name="Lucas S."/>
            <person name="Salamov A."/>
            <person name="McFadden G.I."/>
            <person name="Lane C.E."/>
            <person name="Keeling P.J."/>
            <person name="Gray M.W."/>
            <person name="Grigoriev I.V."/>
            <person name="Archibald J.M."/>
        </authorList>
    </citation>
    <scope>NUCLEOTIDE SEQUENCE</scope>
    <source>
        <strain evidence="5">CCMP2712</strain>
    </source>
</reference>
<dbReference type="Gene3D" id="3.30.70.100">
    <property type="match status" value="2"/>
</dbReference>
<dbReference type="GeneID" id="17289323"/>
<gene>
    <name evidence="3" type="ORF">GUITHDRAFT_166669</name>
</gene>
<dbReference type="EnsemblProtists" id="EKX32594">
    <property type="protein sequence ID" value="EKX32594"/>
    <property type="gene ID" value="GUITHDRAFT_166669"/>
</dbReference>
<dbReference type="PANTHER" id="PTHR34474:SF2">
    <property type="entry name" value="SIGNAL TRANSDUCTION PROTEIN TRAP"/>
    <property type="match status" value="1"/>
</dbReference>
<dbReference type="HOGENOM" id="CLU_827543_0_0_1"/>
<organism evidence="3">
    <name type="scientific">Guillardia theta (strain CCMP2712)</name>
    <name type="common">Cryptophyte</name>
    <dbReference type="NCBI Taxonomy" id="905079"/>
    <lineage>
        <taxon>Eukaryota</taxon>
        <taxon>Cryptophyceae</taxon>
        <taxon>Pyrenomonadales</taxon>
        <taxon>Geminigeraceae</taxon>
        <taxon>Guillardia</taxon>
    </lineage>
</organism>